<accession>A0A2N3N9T6</accession>
<dbReference type="GO" id="GO:0009277">
    <property type="term" value="C:fungal-type cell wall"/>
    <property type="evidence" value="ECO:0007669"/>
    <property type="project" value="TreeGrafter"/>
</dbReference>
<evidence type="ECO:0000256" key="3">
    <source>
        <dbReference type="ARBA" id="ARBA00022729"/>
    </source>
</evidence>
<dbReference type="GO" id="GO:0005576">
    <property type="term" value="C:extracellular region"/>
    <property type="evidence" value="ECO:0007669"/>
    <property type="project" value="TreeGrafter"/>
</dbReference>
<evidence type="ECO:0000256" key="9">
    <source>
        <dbReference type="RuleBase" id="RU000454"/>
    </source>
</evidence>
<dbReference type="OrthoDB" id="771136at2759"/>
<keyword evidence="3 11" id="KW-0732">Signal</keyword>
<comment type="similarity">
    <text evidence="1 9">Belongs to the peptidase A1 family.</text>
</comment>
<dbReference type="AlphaFoldDB" id="A0A2N3N9T6"/>
<dbReference type="InterPro" id="IPR021109">
    <property type="entry name" value="Peptidase_aspartic_dom_sf"/>
</dbReference>
<feature type="region of interest" description="Disordered" evidence="10">
    <location>
        <begin position="464"/>
        <end position="485"/>
    </location>
</feature>
<evidence type="ECO:0000256" key="1">
    <source>
        <dbReference type="ARBA" id="ARBA00007447"/>
    </source>
</evidence>
<evidence type="ECO:0000256" key="6">
    <source>
        <dbReference type="ARBA" id="ARBA00023145"/>
    </source>
</evidence>
<dbReference type="VEuPathDB" id="FungiDB:jhhlp_003814"/>
<dbReference type="InterPro" id="IPR033121">
    <property type="entry name" value="PEPTIDASE_A1"/>
</dbReference>
<evidence type="ECO:0000256" key="5">
    <source>
        <dbReference type="ARBA" id="ARBA00022801"/>
    </source>
</evidence>
<keyword evidence="2 9" id="KW-0645">Protease</keyword>
<feature type="signal peptide" evidence="11">
    <location>
        <begin position="1"/>
        <end position="28"/>
    </location>
</feature>
<dbReference type="Gene3D" id="2.40.70.10">
    <property type="entry name" value="Acid Proteases"/>
    <property type="match status" value="2"/>
</dbReference>
<dbReference type="InterPro" id="IPR001969">
    <property type="entry name" value="Aspartic_peptidase_AS"/>
</dbReference>
<keyword evidence="4 9" id="KW-0064">Aspartyl protease</keyword>
<feature type="disulfide bond" evidence="8">
    <location>
        <begin position="359"/>
        <end position="402"/>
    </location>
</feature>
<dbReference type="Proteomes" id="UP000233524">
    <property type="component" value="Unassembled WGS sequence"/>
</dbReference>
<feature type="active site" evidence="7">
    <location>
        <position position="325"/>
    </location>
</feature>
<comment type="caution">
    <text evidence="13">The sequence shown here is derived from an EMBL/GenBank/DDBJ whole genome shotgun (WGS) entry which is preliminary data.</text>
</comment>
<evidence type="ECO:0000256" key="11">
    <source>
        <dbReference type="SAM" id="SignalP"/>
    </source>
</evidence>
<evidence type="ECO:0000256" key="8">
    <source>
        <dbReference type="PIRSR" id="PIRSR601461-2"/>
    </source>
</evidence>
<dbReference type="EMBL" id="NLAX01000010">
    <property type="protein sequence ID" value="PKS09200.1"/>
    <property type="molecule type" value="Genomic_DNA"/>
</dbReference>
<dbReference type="PANTHER" id="PTHR47965:SF12">
    <property type="entry name" value="ASPARTIC PROTEINASE 3-RELATED"/>
    <property type="match status" value="1"/>
</dbReference>
<dbReference type="STRING" id="41688.A0A2N3N9T6"/>
<feature type="chain" id="PRO_5014962894" description="Peptidase A1 domain-containing protein" evidence="11">
    <location>
        <begin position="29"/>
        <end position="557"/>
    </location>
</feature>
<keyword evidence="8" id="KW-1015">Disulfide bond</keyword>
<dbReference type="SUPFAM" id="SSF50630">
    <property type="entry name" value="Acid proteases"/>
    <property type="match status" value="1"/>
</dbReference>
<proteinExistence type="inferred from homology"/>
<evidence type="ECO:0000313" key="13">
    <source>
        <dbReference type="EMBL" id="PKS09200.1"/>
    </source>
</evidence>
<dbReference type="InterPro" id="IPR001461">
    <property type="entry name" value="Aspartic_peptidase_A1"/>
</dbReference>
<keyword evidence="14" id="KW-1185">Reference proteome</keyword>
<dbReference type="PANTHER" id="PTHR47965">
    <property type="entry name" value="ASPARTYL PROTEASE-RELATED"/>
    <property type="match status" value="1"/>
</dbReference>
<name>A0A2N3N9T6_9PEZI</name>
<feature type="domain" description="Peptidase A1" evidence="12">
    <location>
        <begin position="73"/>
        <end position="437"/>
    </location>
</feature>
<feature type="active site" evidence="7">
    <location>
        <position position="91"/>
    </location>
</feature>
<keyword evidence="6" id="KW-0865">Zymogen</keyword>
<sequence>MLWHSRFSSAAALLYGLLASTFAGPASAMSFPRAVSGDGFISIPINRQDKIKSSSIQARDPFEVILGNLVSYYMIEISLGRPAQTLAVLIDTGSSDLWVTPNCGNAPGRYSHEMCLLLGTYDPLRSSTVDGPVAQGSLHYGDATDARTQTSVNLKYYTDSLTIGDVTLANQTFGVTVSGFVDGIAGIFGLAPDIHEGFAEGRPYSLVLNSMKEQGFIESRAFSLDLRHADELTGAVIYGGLDVKKFTGPLAKFPMQPGVEGEARYVETLPSSGSLTSHTSNAIPAKLTQAGAKSSLAVWLSSIGVSRSTRTNHTIPDTSNSVLLDSGTTLTRLHPQVAQVLLRDLDATMDDEGSFLASCSLRATASTVDFGFSDTAGSGLTLRVPMADFILAFQYERNPKLCYVGLRLTEHQQVLGDSVMRGGYFVFDWDNQEIHIAQASNCGSEIVAIGSGPDAVPAVSGKCTAEDSRPTEAPTAAGDGNSALPTTPYTTTFTITECPSFDLECTPGMLTTQTFLPLATDSPNSDDQEDAAWGLSAGLNLWTLFATGVGAILMVSR</sequence>
<protein>
    <recommendedName>
        <fullName evidence="12">Peptidase A1 domain-containing protein</fullName>
    </recommendedName>
</protein>
<organism evidence="13 14">
    <name type="scientific">Lomentospora prolificans</name>
    <dbReference type="NCBI Taxonomy" id="41688"/>
    <lineage>
        <taxon>Eukaryota</taxon>
        <taxon>Fungi</taxon>
        <taxon>Dikarya</taxon>
        <taxon>Ascomycota</taxon>
        <taxon>Pezizomycotina</taxon>
        <taxon>Sordariomycetes</taxon>
        <taxon>Hypocreomycetidae</taxon>
        <taxon>Microascales</taxon>
        <taxon>Microascaceae</taxon>
        <taxon>Lomentospora</taxon>
    </lineage>
</organism>
<keyword evidence="5 9" id="KW-0378">Hydrolase</keyword>
<dbReference type="GO" id="GO:0031505">
    <property type="term" value="P:fungal-type cell wall organization"/>
    <property type="evidence" value="ECO:0007669"/>
    <property type="project" value="TreeGrafter"/>
</dbReference>
<evidence type="ECO:0000256" key="7">
    <source>
        <dbReference type="PIRSR" id="PIRSR601461-1"/>
    </source>
</evidence>
<dbReference type="PROSITE" id="PS51767">
    <property type="entry name" value="PEPTIDASE_A1"/>
    <property type="match status" value="1"/>
</dbReference>
<dbReference type="PRINTS" id="PR00792">
    <property type="entry name" value="PEPSIN"/>
</dbReference>
<evidence type="ECO:0000256" key="10">
    <source>
        <dbReference type="SAM" id="MobiDB-lite"/>
    </source>
</evidence>
<evidence type="ECO:0000256" key="2">
    <source>
        <dbReference type="ARBA" id="ARBA00022670"/>
    </source>
</evidence>
<evidence type="ECO:0000256" key="4">
    <source>
        <dbReference type="ARBA" id="ARBA00022750"/>
    </source>
</evidence>
<dbReference type="GO" id="GO:0004190">
    <property type="term" value="F:aspartic-type endopeptidase activity"/>
    <property type="evidence" value="ECO:0007669"/>
    <property type="project" value="UniProtKB-KW"/>
</dbReference>
<dbReference type="GO" id="GO:0006508">
    <property type="term" value="P:proteolysis"/>
    <property type="evidence" value="ECO:0007669"/>
    <property type="project" value="UniProtKB-KW"/>
</dbReference>
<evidence type="ECO:0000313" key="14">
    <source>
        <dbReference type="Proteomes" id="UP000233524"/>
    </source>
</evidence>
<dbReference type="PROSITE" id="PS00141">
    <property type="entry name" value="ASP_PROTEASE"/>
    <property type="match status" value="1"/>
</dbReference>
<gene>
    <name evidence="13" type="ORF">jhhlp_003814</name>
</gene>
<dbReference type="InParanoid" id="A0A2N3N9T6"/>
<evidence type="ECO:0000259" key="12">
    <source>
        <dbReference type="PROSITE" id="PS51767"/>
    </source>
</evidence>
<reference evidence="13 14" key="1">
    <citation type="journal article" date="2017" name="G3 (Bethesda)">
        <title>First Draft Genome Sequence of the Pathogenic Fungus Lomentospora prolificans (Formerly Scedosporium prolificans).</title>
        <authorList>
            <person name="Luo R."/>
            <person name="Zimin A."/>
            <person name="Workman R."/>
            <person name="Fan Y."/>
            <person name="Pertea G."/>
            <person name="Grossman N."/>
            <person name="Wear M.P."/>
            <person name="Jia B."/>
            <person name="Miller H."/>
            <person name="Casadevall A."/>
            <person name="Timp W."/>
            <person name="Zhang S.X."/>
            <person name="Salzberg S.L."/>
        </authorList>
    </citation>
    <scope>NUCLEOTIDE SEQUENCE [LARGE SCALE GENOMIC DNA]</scope>
    <source>
        <strain evidence="13 14">JHH-5317</strain>
    </source>
</reference>
<dbReference type="Pfam" id="PF00026">
    <property type="entry name" value="Asp"/>
    <property type="match status" value="1"/>
</dbReference>